<proteinExistence type="predicted"/>
<organism evidence="2 3">
    <name type="scientific">Nakaseomyces bracarensis</name>
    <dbReference type="NCBI Taxonomy" id="273131"/>
    <lineage>
        <taxon>Eukaryota</taxon>
        <taxon>Fungi</taxon>
        <taxon>Dikarya</taxon>
        <taxon>Ascomycota</taxon>
        <taxon>Saccharomycotina</taxon>
        <taxon>Saccharomycetes</taxon>
        <taxon>Saccharomycetales</taxon>
        <taxon>Saccharomycetaceae</taxon>
        <taxon>Nakaseomyces</taxon>
    </lineage>
</organism>
<comment type="caution">
    <text evidence="2">The sequence shown here is derived from an EMBL/GenBank/DDBJ whole genome shotgun (WGS) entry which is preliminary data.</text>
</comment>
<evidence type="ECO:0000256" key="1">
    <source>
        <dbReference type="SAM" id="MobiDB-lite"/>
    </source>
</evidence>
<feature type="region of interest" description="Disordered" evidence="1">
    <location>
        <begin position="109"/>
        <end position="176"/>
    </location>
</feature>
<reference evidence="2 3" key="1">
    <citation type="submission" date="2024-05" db="EMBL/GenBank/DDBJ databases">
        <title>Long read based assembly of the Candida bracarensis genome reveals expanded adhesin content.</title>
        <authorList>
            <person name="Marcet-Houben M."/>
            <person name="Ksiezopolska E."/>
            <person name="Gabaldon T."/>
        </authorList>
    </citation>
    <scope>NUCLEOTIDE SEQUENCE [LARGE SCALE GENOMIC DNA]</scope>
    <source>
        <strain evidence="2 3">CBM6</strain>
    </source>
</reference>
<sequence>MNRDQKIKFRDRQIKQKYELVHMLPSLGVKELSGLYLKNFFNCTKRYHYKLSDYVKEPDQKFCGECGYIQVPTHSVKIETIQVEQDRQTVIKFTCLMCKHTYNETIEVKTKKSTPKPTLDPEAKSHQINKNTNSAKKRAKLRKQNSLTSMLSRKDQEKKNVKKSSSMLSLESFMKK</sequence>
<name>A0ABR4NQV9_9SACH</name>
<dbReference type="InterPro" id="IPR007175">
    <property type="entry name" value="Rpr2/Snm1/Rpp21"/>
</dbReference>
<gene>
    <name evidence="2" type="ORF">RNJ44_01089</name>
</gene>
<evidence type="ECO:0000313" key="3">
    <source>
        <dbReference type="Proteomes" id="UP001623330"/>
    </source>
</evidence>
<protein>
    <submittedName>
        <fullName evidence="2">Ribonuclease MRP protein subunit SNM1</fullName>
    </submittedName>
</protein>
<accession>A0ABR4NQV9</accession>
<dbReference type="EMBL" id="JBEVYD010000009">
    <property type="protein sequence ID" value="KAL3230640.1"/>
    <property type="molecule type" value="Genomic_DNA"/>
</dbReference>
<dbReference type="Proteomes" id="UP001623330">
    <property type="component" value="Unassembled WGS sequence"/>
</dbReference>
<keyword evidence="3" id="KW-1185">Reference proteome</keyword>
<evidence type="ECO:0000313" key="2">
    <source>
        <dbReference type="EMBL" id="KAL3230640.1"/>
    </source>
</evidence>
<dbReference type="Pfam" id="PF04032">
    <property type="entry name" value="Rpr2"/>
    <property type="match status" value="1"/>
</dbReference>